<organism evidence="1 2">
    <name type="scientific">Holtiella tumoricola</name>
    <dbReference type="NCBI Taxonomy" id="3018743"/>
    <lineage>
        <taxon>Bacteria</taxon>
        <taxon>Bacillati</taxon>
        <taxon>Bacillota</taxon>
        <taxon>Clostridia</taxon>
        <taxon>Lachnospirales</taxon>
        <taxon>Cellulosilyticaceae</taxon>
        <taxon>Holtiella</taxon>
    </lineage>
</organism>
<dbReference type="EMBL" id="JAQIFT010000071">
    <property type="protein sequence ID" value="MDA3734106.1"/>
    <property type="molecule type" value="Genomic_DNA"/>
</dbReference>
<accession>A0AA42DSC8</accession>
<dbReference type="RefSeq" id="WP_271013745.1">
    <property type="nucleotide sequence ID" value="NZ_JAQIFT010000071.1"/>
</dbReference>
<protein>
    <submittedName>
        <fullName evidence="1">Uncharacterized protein</fullName>
    </submittedName>
</protein>
<dbReference type="AlphaFoldDB" id="A0AA42DSC8"/>
<name>A0AA42DSC8_9FIRM</name>
<keyword evidence="2" id="KW-1185">Reference proteome</keyword>
<reference evidence="1" key="1">
    <citation type="journal article" date="2023" name="Int. J. Syst. Evol. Microbiol.">
        <title>&lt;i&gt;Holtiella tumoricola&lt;/i&gt; gen. nov. sp. nov., isolated from a human clinical sample.</title>
        <authorList>
            <person name="Allen-Vercoe E."/>
            <person name="Daigneault M.C."/>
            <person name="Vancuren S.J."/>
            <person name="Cochrane K."/>
            <person name="O'Neal L.L."/>
            <person name="Sankaranarayanan K."/>
            <person name="Lawson P.A."/>
        </authorList>
    </citation>
    <scope>NUCLEOTIDE SEQUENCE</scope>
    <source>
        <strain evidence="1">CC70A</strain>
    </source>
</reference>
<sequence>MEGYWIIYRRTNSFTAPSAKWVRDEEEVEKFLQEVENIKVIDIAESIYKEQIK</sequence>
<evidence type="ECO:0000313" key="2">
    <source>
        <dbReference type="Proteomes" id="UP001169242"/>
    </source>
</evidence>
<gene>
    <name evidence="1" type="ORF">PBV87_21765</name>
</gene>
<evidence type="ECO:0000313" key="1">
    <source>
        <dbReference type="EMBL" id="MDA3734106.1"/>
    </source>
</evidence>
<proteinExistence type="predicted"/>
<dbReference type="Proteomes" id="UP001169242">
    <property type="component" value="Unassembled WGS sequence"/>
</dbReference>
<comment type="caution">
    <text evidence="1">The sequence shown here is derived from an EMBL/GenBank/DDBJ whole genome shotgun (WGS) entry which is preliminary data.</text>
</comment>